<keyword evidence="2" id="KW-1185">Reference proteome</keyword>
<reference evidence="1" key="1">
    <citation type="submission" date="2020-11" db="EMBL/GenBank/DDBJ databases">
        <authorList>
            <consortium name="DOE Joint Genome Institute"/>
            <person name="Ahrendt S."/>
            <person name="Riley R."/>
            <person name="Andreopoulos W."/>
            <person name="Labutti K."/>
            <person name="Pangilinan J."/>
            <person name="Ruiz-Duenas F.J."/>
            <person name="Barrasa J.M."/>
            <person name="Sanchez-Garcia M."/>
            <person name="Camarero S."/>
            <person name="Miyauchi S."/>
            <person name="Serrano A."/>
            <person name="Linde D."/>
            <person name="Babiker R."/>
            <person name="Drula E."/>
            <person name="Ayuso-Fernandez I."/>
            <person name="Pacheco R."/>
            <person name="Padilla G."/>
            <person name="Ferreira P."/>
            <person name="Barriuso J."/>
            <person name="Kellner H."/>
            <person name="Castanera R."/>
            <person name="Alfaro M."/>
            <person name="Ramirez L."/>
            <person name="Pisabarro A.G."/>
            <person name="Kuo A."/>
            <person name="Tritt A."/>
            <person name="Lipzen A."/>
            <person name="He G."/>
            <person name="Yan M."/>
            <person name="Ng V."/>
            <person name="Cullen D."/>
            <person name="Martin F."/>
            <person name="Rosso M.-N."/>
            <person name="Henrissat B."/>
            <person name="Hibbett D."/>
            <person name="Martinez A.T."/>
            <person name="Grigoriev I.V."/>
        </authorList>
    </citation>
    <scope>NUCLEOTIDE SEQUENCE</scope>
    <source>
        <strain evidence="1">ATCC 90797</strain>
    </source>
</reference>
<dbReference type="Pfam" id="PF18758">
    <property type="entry name" value="KDZ"/>
    <property type="match status" value="1"/>
</dbReference>
<protein>
    <submittedName>
        <fullName evidence="1">Uncharacterized protein</fullName>
    </submittedName>
</protein>
<dbReference type="AlphaFoldDB" id="A0A9P5ZKN7"/>
<evidence type="ECO:0000313" key="1">
    <source>
        <dbReference type="EMBL" id="KAF9487546.1"/>
    </source>
</evidence>
<name>A0A9P5ZKN7_PLEER</name>
<dbReference type="OrthoDB" id="3235114at2759"/>
<comment type="caution">
    <text evidence="1">The sequence shown here is derived from an EMBL/GenBank/DDBJ whole genome shotgun (WGS) entry which is preliminary data.</text>
</comment>
<dbReference type="InterPro" id="IPR040521">
    <property type="entry name" value="KDZ"/>
</dbReference>
<accession>A0A9P5ZKN7</accession>
<dbReference type="Proteomes" id="UP000807025">
    <property type="component" value="Unassembled WGS sequence"/>
</dbReference>
<gene>
    <name evidence="1" type="ORF">BDN71DRAFT_1485294</name>
</gene>
<dbReference type="EMBL" id="MU154768">
    <property type="protein sequence ID" value="KAF9487546.1"/>
    <property type="molecule type" value="Genomic_DNA"/>
</dbReference>
<proteinExistence type="predicted"/>
<organism evidence="1 2">
    <name type="scientific">Pleurotus eryngii</name>
    <name type="common">Boletus of the steppes</name>
    <dbReference type="NCBI Taxonomy" id="5323"/>
    <lineage>
        <taxon>Eukaryota</taxon>
        <taxon>Fungi</taxon>
        <taxon>Dikarya</taxon>
        <taxon>Basidiomycota</taxon>
        <taxon>Agaricomycotina</taxon>
        <taxon>Agaricomycetes</taxon>
        <taxon>Agaricomycetidae</taxon>
        <taxon>Agaricales</taxon>
        <taxon>Pleurotineae</taxon>
        <taxon>Pleurotaceae</taxon>
        <taxon>Pleurotus</taxon>
    </lineage>
</organism>
<sequence>MKRSGHGHDPSGVAGTSTGECAVMCPACPHPGKNLPSDWEKAEKPKVWIYALFLAINANFHLKRLSASSDTCDPSLNQGSAYFFEEARYKEFLNVHTHTNIEEARTTASSVGTIECSQHSMKRLVFVGDLQKDSYPSNFVGMRAKSLNVRYLIPKFHLYMHCTHCQINYTFNLTPGVGHTDREAPERGWAAMNPVSSSTKEMGPGS</sequence>
<evidence type="ECO:0000313" key="2">
    <source>
        <dbReference type="Proteomes" id="UP000807025"/>
    </source>
</evidence>